<gene>
    <name evidence="1" type="ORF">NBR_LOCUS1769</name>
</gene>
<organism evidence="3">
    <name type="scientific">Nippostrongylus brasiliensis</name>
    <name type="common">Rat hookworm</name>
    <dbReference type="NCBI Taxonomy" id="27835"/>
    <lineage>
        <taxon>Eukaryota</taxon>
        <taxon>Metazoa</taxon>
        <taxon>Ecdysozoa</taxon>
        <taxon>Nematoda</taxon>
        <taxon>Chromadorea</taxon>
        <taxon>Rhabditida</taxon>
        <taxon>Rhabditina</taxon>
        <taxon>Rhabditomorpha</taxon>
        <taxon>Strongyloidea</taxon>
        <taxon>Heligmosomidae</taxon>
        <taxon>Nippostrongylus</taxon>
    </lineage>
</organism>
<evidence type="ECO:0000313" key="3">
    <source>
        <dbReference type="WBParaSite" id="NBR_0000176801-mRNA-1"/>
    </source>
</evidence>
<proteinExistence type="predicted"/>
<evidence type="ECO:0000313" key="1">
    <source>
        <dbReference type="EMBL" id="VDL65358.1"/>
    </source>
</evidence>
<accession>A0A0N4XGW6</accession>
<protein>
    <submittedName>
        <fullName evidence="3">Pre-mRNA-splicing factor SLU7</fullName>
    </submittedName>
</protein>
<keyword evidence="2" id="KW-1185">Reference proteome</keyword>
<sequence length="122" mass="14167">MRRELEERKRFYLPSQLMRNEPHEPRKERRVPSKIKAYADMFYWGSDEIAFGKKSTKRIGFVNREKSDSSVIAHVVETSAISGNDSVDKDPLAYIPELDPIEDLDLPDILPDLPGIEYLFQI</sequence>
<dbReference type="STRING" id="27835.A0A0N4XGW6"/>
<evidence type="ECO:0000313" key="2">
    <source>
        <dbReference type="Proteomes" id="UP000271162"/>
    </source>
</evidence>
<dbReference type="WBParaSite" id="NBR_0000176801-mRNA-1">
    <property type="protein sequence ID" value="NBR_0000176801-mRNA-1"/>
    <property type="gene ID" value="NBR_0000176801"/>
</dbReference>
<reference evidence="3" key="1">
    <citation type="submission" date="2017-02" db="UniProtKB">
        <authorList>
            <consortium name="WormBaseParasite"/>
        </authorList>
    </citation>
    <scope>IDENTIFICATION</scope>
</reference>
<dbReference type="EMBL" id="UYSL01001591">
    <property type="protein sequence ID" value="VDL65358.1"/>
    <property type="molecule type" value="Genomic_DNA"/>
</dbReference>
<dbReference type="AlphaFoldDB" id="A0A0N4XGW6"/>
<name>A0A0N4XGW6_NIPBR</name>
<reference evidence="1 2" key="2">
    <citation type="submission" date="2018-11" db="EMBL/GenBank/DDBJ databases">
        <authorList>
            <consortium name="Pathogen Informatics"/>
        </authorList>
    </citation>
    <scope>NUCLEOTIDE SEQUENCE [LARGE SCALE GENOMIC DNA]</scope>
</reference>
<dbReference type="Proteomes" id="UP000271162">
    <property type="component" value="Unassembled WGS sequence"/>
</dbReference>